<dbReference type="PANTHER" id="PTHR32347:SF14">
    <property type="entry name" value="EFFLUX SYSTEM COMPONENT YKNX-RELATED"/>
    <property type="match status" value="1"/>
</dbReference>
<dbReference type="InterPro" id="IPR058792">
    <property type="entry name" value="Beta-barrel_RND_2"/>
</dbReference>
<evidence type="ECO:0000259" key="5">
    <source>
        <dbReference type="Pfam" id="PF25876"/>
    </source>
</evidence>
<feature type="domain" description="Multidrug resistance protein MdtA-like barrel-sandwich hybrid" evidence="6">
    <location>
        <begin position="89"/>
        <end position="243"/>
    </location>
</feature>
<evidence type="ECO:0000256" key="4">
    <source>
        <dbReference type="SAM" id="Phobius"/>
    </source>
</evidence>
<reference evidence="8 9" key="1">
    <citation type="submission" date="2017-04" db="EMBL/GenBank/DDBJ databases">
        <authorList>
            <person name="Afonso C.L."/>
            <person name="Miller P.J."/>
            <person name="Scott M.A."/>
            <person name="Spackman E."/>
            <person name="Goraichik I."/>
            <person name="Dimitrov K.M."/>
            <person name="Suarez D.L."/>
            <person name="Swayne D.E."/>
        </authorList>
    </citation>
    <scope>NUCLEOTIDE SEQUENCE [LARGE SCALE GENOMIC DNA]</scope>
    <source>
        <strain evidence="8 9">USBA 355</strain>
    </source>
</reference>
<protein>
    <submittedName>
        <fullName evidence="8">HlyD family secretion protein</fullName>
    </submittedName>
</protein>
<dbReference type="SUPFAM" id="SSF111369">
    <property type="entry name" value="HlyD-like secretion proteins"/>
    <property type="match status" value="1"/>
</dbReference>
<feature type="domain" description="CusB-like beta-barrel" evidence="7">
    <location>
        <begin position="255"/>
        <end position="328"/>
    </location>
</feature>
<feature type="transmembrane region" description="Helical" evidence="4">
    <location>
        <begin position="36"/>
        <end position="54"/>
    </location>
</feature>
<dbReference type="InterPro" id="IPR058624">
    <property type="entry name" value="MdtA-like_HH"/>
</dbReference>
<evidence type="ECO:0000259" key="7">
    <source>
        <dbReference type="Pfam" id="PF25954"/>
    </source>
</evidence>
<dbReference type="Gene3D" id="1.10.287.470">
    <property type="entry name" value="Helix hairpin bin"/>
    <property type="match status" value="1"/>
</dbReference>
<dbReference type="InterPro" id="IPR006143">
    <property type="entry name" value="RND_pump_MFP"/>
</dbReference>
<dbReference type="Gene3D" id="2.40.420.20">
    <property type="match status" value="1"/>
</dbReference>
<comment type="subcellular location">
    <subcellularLocation>
        <location evidence="1">Cell envelope</location>
    </subcellularLocation>
</comment>
<dbReference type="InterPro" id="IPR050465">
    <property type="entry name" value="UPF0194_transport"/>
</dbReference>
<dbReference type="Gene3D" id="2.40.30.170">
    <property type="match status" value="1"/>
</dbReference>
<keyword evidence="4" id="KW-0812">Transmembrane</keyword>
<evidence type="ECO:0000256" key="3">
    <source>
        <dbReference type="ARBA" id="ARBA00023054"/>
    </source>
</evidence>
<keyword evidence="4" id="KW-1133">Transmembrane helix</keyword>
<dbReference type="Proteomes" id="UP000192917">
    <property type="component" value="Unassembled WGS sequence"/>
</dbReference>
<gene>
    <name evidence="8" type="ORF">SAMN05428998_106124</name>
</gene>
<dbReference type="RefSeq" id="WP_089229583.1">
    <property type="nucleotide sequence ID" value="NZ_FWZX01000006.1"/>
</dbReference>
<evidence type="ECO:0000256" key="2">
    <source>
        <dbReference type="ARBA" id="ARBA00009477"/>
    </source>
</evidence>
<feature type="domain" description="Multidrug resistance protein MdtA-like alpha-helical hairpin" evidence="5">
    <location>
        <begin position="142"/>
        <end position="204"/>
    </location>
</feature>
<dbReference type="STRING" id="560819.SAMN05428998_106124"/>
<dbReference type="GO" id="GO:0030313">
    <property type="term" value="C:cell envelope"/>
    <property type="evidence" value="ECO:0007669"/>
    <property type="project" value="UniProtKB-SubCell"/>
</dbReference>
<dbReference type="Pfam" id="PF25954">
    <property type="entry name" value="Beta-barrel_RND_2"/>
    <property type="match status" value="1"/>
</dbReference>
<dbReference type="EMBL" id="FWZX01000006">
    <property type="protein sequence ID" value="SMF17826.1"/>
    <property type="molecule type" value="Genomic_DNA"/>
</dbReference>
<organism evidence="8 9">
    <name type="scientific">Tistlia consotensis USBA 355</name>
    <dbReference type="NCBI Taxonomy" id="560819"/>
    <lineage>
        <taxon>Bacteria</taxon>
        <taxon>Pseudomonadati</taxon>
        <taxon>Pseudomonadota</taxon>
        <taxon>Alphaproteobacteria</taxon>
        <taxon>Rhodospirillales</taxon>
        <taxon>Rhodovibrionaceae</taxon>
        <taxon>Tistlia</taxon>
    </lineage>
</organism>
<dbReference type="NCBIfam" id="TIGR01730">
    <property type="entry name" value="RND_mfp"/>
    <property type="match status" value="1"/>
</dbReference>
<keyword evidence="4" id="KW-0472">Membrane</keyword>
<comment type="similarity">
    <text evidence="2">Belongs to the membrane fusion protein (MFP) (TC 8.A.1) family.</text>
</comment>
<name>A0A1Y6BSN8_9PROT</name>
<dbReference type="GO" id="GO:0016020">
    <property type="term" value="C:membrane"/>
    <property type="evidence" value="ECO:0007669"/>
    <property type="project" value="InterPro"/>
</dbReference>
<evidence type="ECO:0000259" key="6">
    <source>
        <dbReference type="Pfam" id="PF25917"/>
    </source>
</evidence>
<dbReference type="GO" id="GO:0022857">
    <property type="term" value="F:transmembrane transporter activity"/>
    <property type="evidence" value="ECO:0007669"/>
    <property type="project" value="InterPro"/>
</dbReference>
<sequence length="431" mass="45843">MAEGGSIERPQSPSTDVAEKLGLGRARGGWLRRSRLWLAGLLVLALLGGLWLALGGNRPAETLRYVTEAAKRGPLTVTITATGTVEPTNEVEISSELSGIVRKVLVDYNDRVTAGQVLAELDTDKLQAEVAHSRATLDAKRAAVTQARATLAETKRDYDRTKPLAEKRYSSEAALDAARAGYERAQAGLLVAQADVEVAEAQLQIDETNLGKAAIRSPIDGVVLKRNVEPGQTVASSLQAPVLFTLAENLGSMQIEADVDEADVGKVREGQHASFTVEAYQDRAFDAALTELRFAPKTVEGVVTYTAVLSFDNAALLLRPGMTATAEIVVQQVDDALLIPNAALRFAPPQQQKAEATRSLVQRILPHPPQSVAVPKIETGAGGERQIWVRRDGTLQAVAVRIGASDGSWTEVLDGALRPGDAVVVDSVAAG</sequence>
<evidence type="ECO:0000313" key="9">
    <source>
        <dbReference type="Proteomes" id="UP000192917"/>
    </source>
</evidence>
<keyword evidence="3" id="KW-0175">Coiled coil</keyword>
<evidence type="ECO:0000256" key="1">
    <source>
        <dbReference type="ARBA" id="ARBA00004196"/>
    </source>
</evidence>
<dbReference type="PANTHER" id="PTHR32347">
    <property type="entry name" value="EFFLUX SYSTEM COMPONENT YKNX-RELATED"/>
    <property type="match status" value="1"/>
</dbReference>
<dbReference type="InterPro" id="IPR058625">
    <property type="entry name" value="MdtA-like_BSH"/>
</dbReference>
<dbReference type="Pfam" id="PF25917">
    <property type="entry name" value="BSH_RND"/>
    <property type="match status" value="1"/>
</dbReference>
<proteinExistence type="inferred from homology"/>
<accession>A0A1Y6BSN8</accession>
<dbReference type="Gene3D" id="2.40.50.100">
    <property type="match status" value="1"/>
</dbReference>
<dbReference type="Pfam" id="PF25876">
    <property type="entry name" value="HH_MFP_RND"/>
    <property type="match status" value="1"/>
</dbReference>
<dbReference type="AlphaFoldDB" id="A0A1Y6BSN8"/>
<keyword evidence="9" id="KW-1185">Reference proteome</keyword>
<evidence type="ECO:0000313" key="8">
    <source>
        <dbReference type="EMBL" id="SMF17826.1"/>
    </source>
</evidence>